<protein>
    <submittedName>
        <fullName evidence="2">Uncharacterized protein</fullName>
    </submittedName>
</protein>
<comment type="caution">
    <text evidence="2">The sequence shown here is derived from an EMBL/GenBank/DDBJ whole genome shotgun (WGS) entry which is preliminary data.</text>
</comment>
<gene>
    <name evidence="2" type="ORF">MN116_009025</name>
</gene>
<accession>A0AAE2D157</accession>
<dbReference type="AlphaFoldDB" id="A0AAE2D157"/>
<feature type="region of interest" description="Disordered" evidence="1">
    <location>
        <begin position="1"/>
        <end position="29"/>
    </location>
</feature>
<keyword evidence="3" id="KW-1185">Reference proteome</keyword>
<reference evidence="2" key="2">
    <citation type="journal article" date="2023" name="Infect Dis Poverty">
        <title>Chromosome-scale genome of the human blood fluke Schistosoma mekongi and its implications for public health.</title>
        <authorList>
            <person name="Zhou M."/>
            <person name="Xu L."/>
            <person name="Xu D."/>
            <person name="Chen W."/>
            <person name="Khan J."/>
            <person name="Hu Y."/>
            <person name="Huang H."/>
            <person name="Wei H."/>
            <person name="Zhang Y."/>
            <person name="Chusongsang P."/>
            <person name="Tanasarnprasert K."/>
            <person name="Hu X."/>
            <person name="Limpanont Y."/>
            <person name="Lv Z."/>
        </authorList>
    </citation>
    <scope>NUCLEOTIDE SEQUENCE</scope>
    <source>
        <strain evidence="2">LV_2022a</strain>
    </source>
</reference>
<feature type="compositionally biased region" description="Polar residues" evidence="1">
    <location>
        <begin position="1"/>
        <end position="10"/>
    </location>
</feature>
<dbReference type="EMBL" id="JALJAT010000542">
    <property type="protein sequence ID" value="KAK4467261.1"/>
    <property type="molecule type" value="Genomic_DNA"/>
</dbReference>
<sequence length="179" mass="20057">MKRVGGSNNLDPPPKVSRTKESSDEGNKNVGGCQASLGCSLAERLEKITTVQHLTTRQVKRLLKDVLTSEDVVSALRRYIDGEFKEPETGEVSAATQRRAKSLGVFSIFNDFGKDSSYHLEPRAITRSLTRRIEESLQISFRILSGQEIKHRVILDMEFPDDAGNNEDNFGHIWYCVGD</sequence>
<proteinExistence type="predicted"/>
<evidence type="ECO:0000313" key="3">
    <source>
        <dbReference type="Proteomes" id="UP001292079"/>
    </source>
</evidence>
<evidence type="ECO:0000256" key="1">
    <source>
        <dbReference type="SAM" id="MobiDB-lite"/>
    </source>
</evidence>
<organism evidence="2 3">
    <name type="scientific">Schistosoma mekongi</name>
    <name type="common">Parasitic worm</name>
    <dbReference type="NCBI Taxonomy" id="38744"/>
    <lineage>
        <taxon>Eukaryota</taxon>
        <taxon>Metazoa</taxon>
        <taxon>Spiralia</taxon>
        <taxon>Lophotrochozoa</taxon>
        <taxon>Platyhelminthes</taxon>
        <taxon>Trematoda</taxon>
        <taxon>Digenea</taxon>
        <taxon>Strigeidida</taxon>
        <taxon>Schistosomatoidea</taxon>
        <taxon>Schistosomatidae</taxon>
        <taxon>Schistosoma</taxon>
    </lineage>
</organism>
<dbReference type="Proteomes" id="UP001292079">
    <property type="component" value="Unassembled WGS sequence"/>
</dbReference>
<evidence type="ECO:0000313" key="2">
    <source>
        <dbReference type="EMBL" id="KAK4467261.1"/>
    </source>
</evidence>
<reference evidence="2" key="1">
    <citation type="submission" date="2022-04" db="EMBL/GenBank/DDBJ databases">
        <authorList>
            <person name="Xu L."/>
            <person name="Lv Z."/>
        </authorList>
    </citation>
    <scope>NUCLEOTIDE SEQUENCE</scope>
    <source>
        <strain evidence="2">LV_2022a</strain>
    </source>
</reference>
<name>A0AAE2D157_SCHME</name>
<feature type="compositionally biased region" description="Basic and acidic residues" evidence="1">
    <location>
        <begin position="18"/>
        <end position="27"/>
    </location>
</feature>